<dbReference type="OrthoDB" id="60822at2759"/>
<dbReference type="Pfam" id="PF10262">
    <property type="entry name" value="Rdx"/>
    <property type="match status" value="1"/>
</dbReference>
<feature type="compositionally biased region" description="Acidic residues" evidence="3">
    <location>
        <begin position="62"/>
        <end position="72"/>
    </location>
</feature>
<dbReference type="Proteomes" id="UP000663879">
    <property type="component" value="Unassembled WGS sequence"/>
</dbReference>
<keyword evidence="4" id="KW-1133">Transmembrane helix</keyword>
<dbReference type="GO" id="GO:0004791">
    <property type="term" value="F:thioredoxin-disulfide reductase (NADPH) activity"/>
    <property type="evidence" value="ECO:0007669"/>
    <property type="project" value="TreeGrafter"/>
</dbReference>
<dbReference type="InterPro" id="IPR011893">
    <property type="entry name" value="Selenoprotein_Rdx-typ"/>
</dbReference>
<dbReference type="InterPro" id="IPR019389">
    <property type="entry name" value="Selenoprotein_T"/>
</dbReference>
<comment type="caution">
    <text evidence="5">The sequence shown here is derived from an EMBL/GenBank/DDBJ whole genome shotgun (WGS) entry which is preliminary data.</text>
</comment>
<reference evidence="5" key="1">
    <citation type="submission" date="2021-02" db="EMBL/GenBank/DDBJ databases">
        <authorList>
            <person name="Nowell W R."/>
        </authorList>
    </citation>
    <scope>NUCLEOTIDE SEQUENCE</scope>
    <source>
        <strain evidence="5">Ploen Becks lab</strain>
    </source>
</reference>
<dbReference type="PANTHER" id="PTHR13544">
    <property type="entry name" value="SELENOPROTEIN T"/>
    <property type="match status" value="1"/>
</dbReference>
<sequence>MVEKSTLFLVIFTSLVLVLSFKDLVLIKNSTSSEETNLESGKPISLEKELKLDDNKNKLDDFENDENSDDFEQSSNVEEKISDDMPKKIPSLKMKSNVQTLKFLYCFSCGYKNAFEQYSQLIKSRFPELNIIGENYTPGKHRLILAQVLSVLKMVIIGFIISGTSPFTYFNLATPNVFTWATQNKFYSCLMIFFLSNAIETSLISSGAFEIYLNGMQIWSKLESDRIPHEKELMQILDMNFNFETEKNNAFGSGSSNVKF</sequence>
<evidence type="ECO:0000256" key="1">
    <source>
        <dbReference type="ARBA" id="ARBA00022729"/>
    </source>
</evidence>
<keyword evidence="1" id="KW-0732">Signal</keyword>
<dbReference type="SUPFAM" id="SSF52833">
    <property type="entry name" value="Thioredoxin-like"/>
    <property type="match status" value="1"/>
</dbReference>
<feature type="transmembrane region" description="Helical" evidence="4">
    <location>
        <begin position="6"/>
        <end position="25"/>
    </location>
</feature>
<dbReference type="NCBIfam" id="TIGR02174">
    <property type="entry name" value="CXXU_selWTH"/>
    <property type="match status" value="1"/>
</dbReference>
<keyword evidence="4" id="KW-0812">Transmembrane</keyword>
<feature type="transmembrane region" description="Helical" evidence="4">
    <location>
        <begin position="190"/>
        <end position="213"/>
    </location>
</feature>
<dbReference type="GO" id="GO:0045454">
    <property type="term" value="P:cell redox homeostasis"/>
    <property type="evidence" value="ECO:0007669"/>
    <property type="project" value="TreeGrafter"/>
</dbReference>
<evidence type="ECO:0008006" key="7">
    <source>
        <dbReference type="Google" id="ProtNLM"/>
    </source>
</evidence>
<dbReference type="Gene3D" id="3.40.30.10">
    <property type="entry name" value="Glutaredoxin"/>
    <property type="match status" value="1"/>
</dbReference>
<gene>
    <name evidence="5" type="ORF">OXX778_LOCUS18647</name>
</gene>
<feature type="region of interest" description="Disordered" evidence="3">
    <location>
        <begin position="57"/>
        <end position="80"/>
    </location>
</feature>
<protein>
    <recommendedName>
        <fullName evidence="7">SelT-like protein</fullName>
    </recommendedName>
</protein>
<keyword evidence="4" id="KW-0472">Membrane</keyword>
<dbReference type="PANTHER" id="PTHR13544:SF0">
    <property type="entry name" value="THIOREDOXIN REDUCTASE-LIKE SELENOPROTEIN T"/>
    <property type="match status" value="1"/>
</dbReference>
<organism evidence="5 6">
    <name type="scientific">Brachionus calyciflorus</name>
    <dbReference type="NCBI Taxonomy" id="104777"/>
    <lineage>
        <taxon>Eukaryota</taxon>
        <taxon>Metazoa</taxon>
        <taxon>Spiralia</taxon>
        <taxon>Gnathifera</taxon>
        <taxon>Rotifera</taxon>
        <taxon>Eurotatoria</taxon>
        <taxon>Monogononta</taxon>
        <taxon>Pseudotrocha</taxon>
        <taxon>Ploima</taxon>
        <taxon>Brachionidae</taxon>
        <taxon>Brachionus</taxon>
    </lineage>
</organism>
<keyword evidence="6" id="KW-1185">Reference proteome</keyword>
<evidence type="ECO:0000313" key="5">
    <source>
        <dbReference type="EMBL" id="CAF1047286.1"/>
    </source>
</evidence>
<dbReference type="GO" id="GO:0005789">
    <property type="term" value="C:endoplasmic reticulum membrane"/>
    <property type="evidence" value="ECO:0007669"/>
    <property type="project" value="TreeGrafter"/>
</dbReference>
<evidence type="ECO:0000313" key="6">
    <source>
        <dbReference type="Proteomes" id="UP000663879"/>
    </source>
</evidence>
<evidence type="ECO:0000256" key="2">
    <source>
        <dbReference type="ARBA" id="ARBA00023284"/>
    </source>
</evidence>
<dbReference type="InterPro" id="IPR036249">
    <property type="entry name" value="Thioredoxin-like_sf"/>
</dbReference>
<dbReference type="AlphaFoldDB" id="A0A814K3N6"/>
<feature type="transmembrane region" description="Helical" evidence="4">
    <location>
        <begin position="143"/>
        <end position="170"/>
    </location>
</feature>
<keyword evidence="2" id="KW-0676">Redox-active center</keyword>
<name>A0A814K3N6_9BILA</name>
<proteinExistence type="predicted"/>
<evidence type="ECO:0000256" key="3">
    <source>
        <dbReference type="SAM" id="MobiDB-lite"/>
    </source>
</evidence>
<evidence type="ECO:0000256" key="4">
    <source>
        <dbReference type="SAM" id="Phobius"/>
    </source>
</evidence>
<dbReference type="EMBL" id="CAJNOC010005261">
    <property type="protein sequence ID" value="CAF1047286.1"/>
    <property type="molecule type" value="Genomic_DNA"/>
</dbReference>
<accession>A0A814K3N6</accession>